<dbReference type="PANTHER" id="PTHR30137:SF20">
    <property type="entry name" value="N-ACETYL-S-ALKYLCYSTEINE MONOOXYGENASE"/>
    <property type="match status" value="1"/>
</dbReference>
<dbReference type="Gene3D" id="3.20.20.30">
    <property type="entry name" value="Luciferase-like domain"/>
    <property type="match status" value="1"/>
</dbReference>
<dbReference type="Pfam" id="PF00296">
    <property type="entry name" value="Bac_luciferase"/>
    <property type="match status" value="1"/>
</dbReference>
<comment type="caution">
    <text evidence="3">The sequence shown here is derived from an EMBL/GenBank/DDBJ whole genome shotgun (WGS) entry which is preliminary data.</text>
</comment>
<dbReference type="InterPro" id="IPR011251">
    <property type="entry name" value="Luciferase-like_dom"/>
</dbReference>
<feature type="domain" description="Luciferase-like" evidence="2">
    <location>
        <begin position="1"/>
        <end position="312"/>
    </location>
</feature>
<proteinExistence type="predicted"/>
<evidence type="ECO:0000313" key="3">
    <source>
        <dbReference type="EMBL" id="KZE37286.1"/>
    </source>
</evidence>
<dbReference type="InterPro" id="IPR036661">
    <property type="entry name" value="Luciferase-like_sf"/>
</dbReference>
<evidence type="ECO:0000313" key="4">
    <source>
        <dbReference type="Proteomes" id="UP000076490"/>
    </source>
</evidence>
<comment type="similarity">
    <text evidence="1">To bacterial alkanal monooxygenase alpha and beta chains.</text>
</comment>
<sequence length="339" mass="37312">MEVSMLDQTQLVEAQTPEEGFAGTVEAARLAEQLGFRRFWVSEHHSSDTIAGSSPEILAAHLLAATKTIRVGTGGVMLTHYAPYKVAENFRVMSALAPGRVDLGVGKAPGGTHLPTIALQGGRALTDAKPRNKERFSEMVDELIEYLEDHLPESHPMSGYLKASPAVSQKPLPWILGTGPSSARLAAERGLPYAFARFINSEREEMRETIRLYRESFRPSAFSEEPYALVASRVFAADTDDEAAWIARSAAHVQFGFHRGLQGRLPDPSKALTEIVTEKEIQEVRDIYATYMIGSKETLSRQMDELSTYGADEIMAITPVFSPESKENSMAVLKKAAQR</sequence>
<dbReference type="NCBIfam" id="TIGR03558">
    <property type="entry name" value="oxido_grp_1"/>
    <property type="match status" value="1"/>
</dbReference>
<dbReference type="OrthoDB" id="9780518at2"/>
<name>A0A163EVI8_9BACL</name>
<dbReference type="PANTHER" id="PTHR30137">
    <property type="entry name" value="LUCIFERASE-LIKE MONOOXYGENASE"/>
    <property type="match status" value="1"/>
</dbReference>
<dbReference type="EMBL" id="LQNT01000011">
    <property type="protein sequence ID" value="KZE37286.1"/>
    <property type="molecule type" value="Genomic_DNA"/>
</dbReference>
<dbReference type="GO" id="GO:0016705">
    <property type="term" value="F:oxidoreductase activity, acting on paired donors, with incorporation or reduction of molecular oxygen"/>
    <property type="evidence" value="ECO:0007669"/>
    <property type="project" value="InterPro"/>
</dbReference>
<evidence type="ECO:0000259" key="2">
    <source>
        <dbReference type="Pfam" id="PF00296"/>
    </source>
</evidence>
<accession>A0A163EVI8</accession>
<dbReference type="SUPFAM" id="SSF51679">
    <property type="entry name" value="Bacterial luciferase-like"/>
    <property type="match status" value="1"/>
</dbReference>
<dbReference type="InterPro" id="IPR050766">
    <property type="entry name" value="Bact_Lucif_Oxidored"/>
</dbReference>
<reference evidence="3 4" key="1">
    <citation type="submission" date="2016-01" db="EMBL/GenBank/DDBJ databases">
        <title>Whole genome sequencing of Bhargavaea cecembensis T14.</title>
        <authorList>
            <person name="Hong K.W."/>
        </authorList>
    </citation>
    <scope>NUCLEOTIDE SEQUENCE [LARGE SCALE GENOMIC DNA]</scope>
    <source>
        <strain evidence="3 4">T14</strain>
    </source>
</reference>
<dbReference type="AlphaFoldDB" id="A0A163EVI8"/>
<evidence type="ECO:0000256" key="1">
    <source>
        <dbReference type="ARBA" id="ARBA00007789"/>
    </source>
</evidence>
<organism evidence="3 4">
    <name type="scientific">Bhargavaea cecembensis</name>
    <dbReference type="NCBI Taxonomy" id="394098"/>
    <lineage>
        <taxon>Bacteria</taxon>
        <taxon>Bacillati</taxon>
        <taxon>Bacillota</taxon>
        <taxon>Bacilli</taxon>
        <taxon>Bacillales</taxon>
        <taxon>Caryophanaceae</taxon>
        <taxon>Bhargavaea</taxon>
    </lineage>
</organism>
<dbReference type="GO" id="GO:0005829">
    <property type="term" value="C:cytosol"/>
    <property type="evidence" value="ECO:0007669"/>
    <property type="project" value="TreeGrafter"/>
</dbReference>
<dbReference type="InterPro" id="IPR019949">
    <property type="entry name" value="CmoO-like"/>
</dbReference>
<dbReference type="RefSeq" id="WP_063182390.1">
    <property type="nucleotide sequence ID" value="NZ_LQNT01000011.1"/>
</dbReference>
<dbReference type="Proteomes" id="UP000076490">
    <property type="component" value="Unassembled WGS sequence"/>
</dbReference>
<gene>
    <name evidence="3" type="ORF">AV656_12005</name>
</gene>
<protein>
    <submittedName>
        <fullName evidence="3">Luciferase</fullName>
    </submittedName>
</protein>